<protein>
    <submittedName>
        <fullName evidence="1">Uncharacterized protein</fullName>
    </submittedName>
</protein>
<dbReference type="RefSeq" id="WP_106365870.1">
    <property type="nucleotide sequence ID" value="NZ_PVTJ01000009.1"/>
</dbReference>
<keyword evidence="2" id="KW-1185">Reference proteome</keyword>
<dbReference type="Pfam" id="PF19586">
    <property type="entry name" value="DUF6093"/>
    <property type="match status" value="1"/>
</dbReference>
<name>A0A2T0UEW8_9ACTN</name>
<proteinExistence type="predicted"/>
<dbReference type="AlphaFoldDB" id="A0A2T0UEW8"/>
<accession>A0A2T0UEW8</accession>
<dbReference type="EMBL" id="PVTJ01000009">
    <property type="protein sequence ID" value="PRY56442.1"/>
    <property type="molecule type" value="Genomic_DNA"/>
</dbReference>
<reference evidence="1 2" key="1">
    <citation type="submission" date="2018-03" db="EMBL/GenBank/DDBJ databases">
        <title>Genomic Encyclopedia of Type Strains, Phase III (KMG-III): the genomes of soil and plant-associated and newly described type strains.</title>
        <authorList>
            <person name="Whitman W."/>
        </authorList>
    </citation>
    <scope>NUCLEOTIDE SEQUENCE [LARGE SCALE GENOMIC DNA]</scope>
    <source>
        <strain evidence="1 2">CGMCC 4.7067</strain>
    </source>
</reference>
<dbReference type="OrthoDB" id="4955099at2"/>
<comment type="caution">
    <text evidence="1">The sequence shown here is derived from an EMBL/GenBank/DDBJ whole genome shotgun (WGS) entry which is preliminary data.</text>
</comment>
<sequence length="133" mass="14479">MLDIAAALEAGRAAAEERMVDTCTIRRPTGTVTDPVTAEVTTTYDVLYSGQKCEVQSKGYWGEAREVAEAFKNVLALEVKLPIAVLGLNVDDEITVDASVHEPDLVGRVFHLKDLSHKSHATARRVLCREVTG</sequence>
<evidence type="ECO:0000313" key="2">
    <source>
        <dbReference type="Proteomes" id="UP000238176"/>
    </source>
</evidence>
<gene>
    <name evidence="1" type="ORF">B0I28_10991</name>
</gene>
<dbReference type="Proteomes" id="UP000238176">
    <property type="component" value="Unassembled WGS sequence"/>
</dbReference>
<organism evidence="1 2">
    <name type="scientific">Glycomyces artemisiae</name>
    <dbReference type="NCBI Taxonomy" id="1076443"/>
    <lineage>
        <taxon>Bacteria</taxon>
        <taxon>Bacillati</taxon>
        <taxon>Actinomycetota</taxon>
        <taxon>Actinomycetes</taxon>
        <taxon>Glycomycetales</taxon>
        <taxon>Glycomycetaceae</taxon>
        <taxon>Glycomyces</taxon>
    </lineage>
</organism>
<dbReference type="InterPro" id="IPR046075">
    <property type="entry name" value="DUF6093"/>
</dbReference>
<evidence type="ECO:0000313" key="1">
    <source>
        <dbReference type="EMBL" id="PRY56442.1"/>
    </source>
</evidence>